<feature type="chain" id="PRO_5020563180" evidence="3">
    <location>
        <begin position="26"/>
        <end position="453"/>
    </location>
</feature>
<dbReference type="EMBL" id="SIXI01000003">
    <property type="protein sequence ID" value="TBO31427.1"/>
    <property type="molecule type" value="Genomic_DNA"/>
</dbReference>
<organism evidence="4 5">
    <name type="scientific">Aquabacterium lacunae</name>
    <dbReference type="NCBI Taxonomy" id="2528630"/>
    <lineage>
        <taxon>Bacteria</taxon>
        <taxon>Pseudomonadati</taxon>
        <taxon>Pseudomonadota</taxon>
        <taxon>Betaproteobacteria</taxon>
        <taxon>Burkholderiales</taxon>
        <taxon>Aquabacterium</taxon>
    </lineage>
</organism>
<name>A0A4Q9H2W8_9BURK</name>
<dbReference type="SUPFAM" id="SSF56954">
    <property type="entry name" value="Outer membrane efflux proteins (OEP)"/>
    <property type="match status" value="1"/>
</dbReference>
<evidence type="ECO:0000256" key="1">
    <source>
        <dbReference type="SAM" id="Coils"/>
    </source>
</evidence>
<reference evidence="4 5" key="1">
    <citation type="submission" date="2019-02" db="EMBL/GenBank/DDBJ databases">
        <title>Aquabacterium sp. strain KMB7.</title>
        <authorList>
            <person name="Chen W.-M."/>
        </authorList>
    </citation>
    <scope>NUCLEOTIDE SEQUENCE [LARGE SCALE GENOMIC DNA]</scope>
    <source>
        <strain evidence="4 5">KMB7</strain>
    </source>
</reference>
<dbReference type="PANTHER" id="PTHR30203">
    <property type="entry name" value="OUTER MEMBRANE CATION EFFLUX PROTEIN"/>
    <property type="match status" value="1"/>
</dbReference>
<sequence>MRTPVVSQAVAWCLCLALTCTPAVAAPPSPVPPHPSSSGIHTEHALGALLAQAWARHPMAVAAQPRLQAAQAQQAAAQSLWAGAPAVVLQAVGDGPARAVNQAAGRREIEAGLAWPVWRVGERALAQQRAQASLQLWHARLQAERWQLAGALREAWWAVWRAQADAQAAQARAEGLQRLHADVARRVAAGDLARADGHQAAMAVAQAQAALAEVQARHQQALSSLQALTGEPLVQGAPAEVSGPQPEPGMPPLSPEAQGEPGLPQPEGHPLLSLAHAQQAEAAAQARWQAVAADAPPELTVLGTRGREQAGEAWRQSVTVGLRWPLGDGGEAPARRLQAQADQLEAEAATAQTATRLKAEWHSAQARWQAMVAQWQATQHQARLAQEARGFWVRAFELGEADLPTRLRAEQEAHQALAALARAEIECRAAWSAWLQAQGRMPEAASVWPRPAP</sequence>
<dbReference type="AlphaFoldDB" id="A0A4Q9H2W8"/>
<keyword evidence="5" id="KW-1185">Reference proteome</keyword>
<feature type="coiled-coil region" evidence="1">
    <location>
        <begin position="204"/>
        <end position="231"/>
    </location>
</feature>
<feature type="signal peptide" evidence="3">
    <location>
        <begin position="1"/>
        <end position="25"/>
    </location>
</feature>
<dbReference type="GO" id="GO:0015562">
    <property type="term" value="F:efflux transmembrane transporter activity"/>
    <property type="evidence" value="ECO:0007669"/>
    <property type="project" value="InterPro"/>
</dbReference>
<keyword evidence="3" id="KW-0732">Signal</keyword>
<dbReference type="PANTHER" id="PTHR30203:SF33">
    <property type="entry name" value="BLR4455 PROTEIN"/>
    <property type="match status" value="1"/>
</dbReference>
<evidence type="ECO:0000313" key="5">
    <source>
        <dbReference type="Proteomes" id="UP000292120"/>
    </source>
</evidence>
<comment type="caution">
    <text evidence="4">The sequence shown here is derived from an EMBL/GenBank/DDBJ whole genome shotgun (WGS) entry which is preliminary data.</text>
</comment>
<evidence type="ECO:0000256" key="3">
    <source>
        <dbReference type="SAM" id="SignalP"/>
    </source>
</evidence>
<evidence type="ECO:0000313" key="4">
    <source>
        <dbReference type="EMBL" id="TBO31427.1"/>
    </source>
</evidence>
<dbReference type="OrthoDB" id="8558511at2"/>
<dbReference type="Gene3D" id="1.20.1600.10">
    <property type="entry name" value="Outer membrane efflux proteins (OEP)"/>
    <property type="match status" value="1"/>
</dbReference>
<dbReference type="Proteomes" id="UP000292120">
    <property type="component" value="Unassembled WGS sequence"/>
</dbReference>
<dbReference type="InterPro" id="IPR010131">
    <property type="entry name" value="MdtP/NodT-like"/>
</dbReference>
<keyword evidence="1" id="KW-0175">Coiled coil</keyword>
<proteinExistence type="predicted"/>
<gene>
    <name evidence="4" type="ORF">EYS42_09345</name>
</gene>
<accession>A0A4Q9H2W8</accession>
<feature type="region of interest" description="Disordered" evidence="2">
    <location>
        <begin position="236"/>
        <end position="270"/>
    </location>
</feature>
<protein>
    <submittedName>
        <fullName evidence="4">Transporter</fullName>
    </submittedName>
</protein>
<feature type="compositionally biased region" description="Pro residues" evidence="2">
    <location>
        <begin position="245"/>
        <end position="254"/>
    </location>
</feature>
<evidence type="ECO:0000256" key="2">
    <source>
        <dbReference type="SAM" id="MobiDB-lite"/>
    </source>
</evidence>
<dbReference type="RefSeq" id="WP_130967881.1">
    <property type="nucleotide sequence ID" value="NZ_SIXI01000003.1"/>
</dbReference>